<name>A0ABQ2W0H7_9ACTN</name>
<gene>
    <name evidence="2" type="ORF">GCM10015535_38560</name>
</gene>
<reference evidence="3" key="1">
    <citation type="journal article" date="2019" name="Int. J. Syst. Evol. Microbiol.">
        <title>The Global Catalogue of Microorganisms (GCM) 10K type strain sequencing project: providing services to taxonomists for standard genome sequencing and annotation.</title>
        <authorList>
            <consortium name="The Broad Institute Genomics Platform"/>
            <consortium name="The Broad Institute Genome Sequencing Center for Infectious Disease"/>
            <person name="Wu L."/>
            <person name="Ma J."/>
        </authorList>
    </citation>
    <scope>NUCLEOTIDE SEQUENCE [LARGE SCALE GENOMIC DNA]</scope>
    <source>
        <strain evidence="3">JCM 4376</strain>
    </source>
</reference>
<protein>
    <recommendedName>
        <fullName evidence="1">N-acetyltransferase domain-containing protein</fullName>
    </recommendedName>
</protein>
<evidence type="ECO:0000313" key="2">
    <source>
        <dbReference type="EMBL" id="GGV88074.1"/>
    </source>
</evidence>
<dbReference type="PROSITE" id="PS51186">
    <property type="entry name" value="GNAT"/>
    <property type="match status" value="1"/>
</dbReference>
<sequence length="262" mass="27523">MKGRGGRHDTAMTTDLLLGRARELWIELAGAPAEFPPSGGMSVAVSPGSAMCPPLWTGAVVLGDAGMVTAPSAQVAELVEGAVRKLSPEGLVDVERLRELLPVLDVLGPASLFYLDRDGFLPVRGDAAVEEVTGVDDELATFLTCAGEEDVGESGMEDITSPAFVLRDGGEVVATAGYRVWPQAVAHLSVLVAPVCRGRRLARVVASAAVTHALAAGLLPQWRARSNPSKRVALALGFRELGVQLSIRVGEGDERRGRARRG</sequence>
<proteinExistence type="predicted"/>
<evidence type="ECO:0000313" key="3">
    <source>
        <dbReference type="Proteomes" id="UP000660675"/>
    </source>
</evidence>
<dbReference type="Pfam" id="PF12746">
    <property type="entry name" value="GNAT_acetyltran"/>
    <property type="match status" value="1"/>
</dbReference>
<dbReference type="InterPro" id="IPR027365">
    <property type="entry name" value="GNAT_acetyltra_YdfB-like"/>
</dbReference>
<dbReference type="EMBL" id="BMTF01000012">
    <property type="protein sequence ID" value="GGV88074.1"/>
    <property type="molecule type" value="Genomic_DNA"/>
</dbReference>
<dbReference type="InterPro" id="IPR000182">
    <property type="entry name" value="GNAT_dom"/>
</dbReference>
<accession>A0ABQ2W0H7</accession>
<dbReference type="InterPro" id="IPR016181">
    <property type="entry name" value="Acyl_CoA_acyltransferase"/>
</dbReference>
<organism evidence="2 3">
    <name type="scientific">Streptomyces gelaticus</name>
    <dbReference type="NCBI Taxonomy" id="285446"/>
    <lineage>
        <taxon>Bacteria</taxon>
        <taxon>Bacillati</taxon>
        <taxon>Actinomycetota</taxon>
        <taxon>Actinomycetes</taxon>
        <taxon>Kitasatosporales</taxon>
        <taxon>Streptomycetaceae</taxon>
        <taxon>Streptomyces</taxon>
    </lineage>
</organism>
<comment type="caution">
    <text evidence="2">The sequence shown here is derived from an EMBL/GenBank/DDBJ whole genome shotgun (WGS) entry which is preliminary data.</text>
</comment>
<dbReference type="SUPFAM" id="SSF55729">
    <property type="entry name" value="Acyl-CoA N-acyltransferases (Nat)"/>
    <property type="match status" value="1"/>
</dbReference>
<evidence type="ECO:0000259" key="1">
    <source>
        <dbReference type="PROSITE" id="PS51186"/>
    </source>
</evidence>
<dbReference type="Gene3D" id="3.40.630.30">
    <property type="match status" value="1"/>
</dbReference>
<feature type="domain" description="N-acetyltransferase" evidence="1">
    <location>
        <begin position="95"/>
        <end position="262"/>
    </location>
</feature>
<dbReference type="Proteomes" id="UP000660675">
    <property type="component" value="Unassembled WGS sequence"/>
</dbReference>
<keyword evidence="3" id="KW-1185">Reference proteome</keyword>